<keyword evidence="1" id="KW-0472">Membrane</keyword>
<protein>
    <recommendedName>
        <fullName evidence="4">Integral membrane protein</fullName>
    </recommendedName>
</protein>
<reference evidence="2" key="1">
    <citation type="submission" date="2021-09" db="EMBL/GenBank/DDBJ databases">
        <title>Complete genome sequence and metabolic characterization of Streptomyces tanashiensis DSM 731 the producer of antibacterial Kalafungin and diverse secondary metabolites.</title>
        <authorList>
            <person name="Abbasi M.N."/>
            <person name="Anwar M.N."/>
            <person name="Alam K."/>
            <person name="Shoaib M."/>
            <person name="Lin Z."/>
            <person name="Hayat M."/>
            <person name="Ali M.I."/>
            <person name="Malik H.M.T."/>
            <person name="Ahmed I."/>
            <person name="Li A."/>
            <person name="Hailong Wang H."/>
            <person name="Zhang Y."/>
        </authorList>
    </citation>
    <scope>NUCLEOTIDE SEQUENCE</scope>
    <source>
        <strain evidence="2">Kala</strain>
    </source>
</reference>
<feature type="transmembrane region" description="Helical" evidence="1">
    <location>
        <begin position="88"/>
        <end position="106"/>
    </location>
</feature>
<proteinExistence type="predicted"/>
<evidence type="ECO:0000313" key="3">
    <source>
        <dbReference type="Proteomes" id="UP001164506"/>
    </source>
</evidence>
<dbReference type="EMBL" id="CP084204">
    <property type="protein sequence ID" value="UZX24649.1"/>
    <property type="molecule type" value="Genomic_DNA"/>
</dbReference>
<dbReference type="RefSeq" id="WP_267259742.1">
    <property type="nucleotide sequence ID" value="NZ_CP084204.1"/>
</dbReference>
<sequence length="128" mass="13246">MADTGAHGGYRTGGLWAVTGVAFGAMLLGSAAALLGMLEYDEQCMQGLVRGPGELLRTENRAFPPATVCVFERGEVSSLDGWGVVGPMLWIAMAVLVVCLLAALVAERCSGGFPVHPLAGPSAKRSAR</sequence>
<gene>
    <name evidence="2" type="ORF">LDH80_29835</name>
</gene>
<evidence type="ECO:0008006" key="4">
    <source>
        <dbReference type="Google" id="ProtNLM"/>
    </source>
</evidence>
<keyword evidence="1" id="KW-0812">Transmembrane</keyword>
<dbReference type="Proteomes" id="UP001164506">
    <property type="component" value="Chromosome"/>
</dbReference>
<evidence type="ECO:0000256" key="1">
    <source>
        <dbReference type="SAM" id="Phobius"/>
    </source>
</evidence>
<dbReference type="GeneID" id="95603730"/>
<evidence type="ECO:0000313" key="2">
    <source>
        <dbReference type="EMBL" id="UZX24649.1"/>
    </source>
</evidence>
<feature type="transmembrane region" description="Helical" evidence="1">
    <location>
        <begin position="15"/>
        <end position="38"/>
    </location>
</feature>
<accession>A0ABY6R5H1</accession>
<organism evidence="2 3">
    <name type="scientific">Streptomyces tanashiensis</name>
    <dbReference type="NCBI Taxonomy" id="67367"/>
    <lineage>
        <taxon>Bacteria</taxon>
        <taxon>Bacillati</taxon>
        <taxon>Actinomycetota</taxon>
        <taxon>Actinomycetes</taxon>
        <taxon>Kitasatosporales</taxon>
        <taxon>Streptomycetaceae</taxon>
        <taxon>Streptomyces</taxon>
    </lineage>
</organism>
<name>A0ABY6R5H1_9ACTN</name>
<keyword evidence="3" id="KW-1185">Reference proteome</keyword>
<keyword evidence="1" id="KW-1133">Transmembrane helix</keyword>